<evidence type="ECO:0000313" key="4">
    <source>
        <dbReference type="Proteomes" id="UP000260782"/>
    </source>
</evidence>
<evidence type="ECO:0000256" key="2">
    <source>
        <dbReference type="SAM" id="MobiDB-lite"/>
    </source>
</evidence>
<feature type="coiled-coil region" evidence="1">
    <location>
        <begin position="45"/>
        <end position="75"/>
    </location>
</feature>
<dbReference type="Proteomes" id="UP000260782">
    <property type="component" value="Unassembled WGS sequence"/>
</dbReference>
<feature type="region of interest" description="Disordered" evidence="2">
    <location>
        <begin position="125"/>
        <end position="155"/>
    </location>
</feature>
<dbReference type="AlphaFoldDB" id="A0A3E2TZ96"/>
<dbReference type="EMBL" id="QVES01000004">
    <property type="protein sequence ID" value="RGB88086.1"/>
    <property type="molecule type" value="Genomic_DNA"/>
</dbReference>
<evidence type="ECO:0000313" key="3">
    <source>
        <dbReference type="EMBL" id="RGB88086.1"/>
    </source>
</evidence>
<proteinExistence type="predicted"/>
<keyword evidence="1" id="KW-0175">Coiled coil</keyword>
<feature type="region of interest" description="Disordered" evidence="2">
    <location>
        <begin position="1"/>
        <end position="21"/>
    </location>
</feature>
<dbReference type="RefSeq" id="WP_117529660.1">
    <property type="nucleotide sequence ID" value="NZ_QVES01000004.1"/>
</dbReference>
<reference evidence="3 4" key="1">
    <citation type="submission" date="2018-08" db="EMBL/GenBank/DDBJ databases">
        <title>A genome reference for cultivated species of the human gut microbiota.</title>
        <authorList>
            <person name="Zou Y."/>
            <person name="Xue W."/>
            <person name="Luo G."/>
        </authorList>
    </citation>
    <scope>NUCLEOTIDE SEQUENCE [LARGE SCALE GENOMIC DNA]</scope>
    <source>
        <strain evidence="3 4">AF31-14AC</strain>
    </source>
</reference>
<evidence type="ECO:0000256" key="1">
    <source>
        <dbReference type="SAM" id="Coils"/>
    </source>
</evidence>
<accession>A0A3E2TZ96</accession>
<gene>
    <name evidence="3" type="ORF">DWZ25_05785</name>
</gene>
<protein>
    <recommendedName>
        <fullName evidence="5">DUF4355 domain-containing protein</fullName>
    </recommendedName>
</protein>
<name>A0A3E2TZ96_9FIRM</name>
<evidence type="ECO:0008006" key="5">
    <source>
        <dbReference type="Google" id="ProtNLM"/>
    </source>
</evidence>
<feature type="region of interest" description="Disordered" evidence="2">
    <location>
        <begin position="82"/>
        <end position="101"/>
    </location>
</feature>
<comment type="caution">
    <text evidence="3">The sequence shown here is derived from an EMBL/GenBank/DDBJ whole genome shotgun (WGS) entry which is preliminary data.</text>
</comment>
<organism evidence="3 4">
    <name type="scientific">Faecalibacterium prausnitzii</name>
    <dbReference type="NCBI Taxonomy" id="853"/>
    <lineage>
        <taxon>Bacteria</taxon>
        <taxon>Bacillati</taxon>
        <taxon>Bacillota</taxon>
        <taxon>Clostridia</taxon>
        <taxon>Eubacteriales</taxon>
        <taxon>Oscillospiraceae</taxon>
        <taxon>Faecalibacterium</taxon>
    </lineage>
</organism>
<sequence>METVKQEATPTTAGEQQPERTFTQAEVNAIVADRLSRERSKYADYDELKARASELQQANARADALQGQLDSLNKATALQAMRGRVSTQTGVPAELLTGETEEECTAQANKIKRFAEPSYPVVRNGEPYHAPSVPDVAAKAFSPNRKHNPKEFRSY</sequence>